<accession>A0A391P6A6</accession>
<dbReference type="Pfam" id="PF00005">
    <property type="entry name" value="ABC_tran"/>
    <property type="match status" value="1"/>
</dbReference>
<dbReference type="PANTHER" id="PTHR19229">
    <property type="entry name" value="ATP-BINDING CASSETTE TRANSPORTER SUBFAMILY A ABCA"/>
    <property type="match status" value="1"/>
</dbReference>
<dbReference type="GO" id="GO:0016887">
    <property type="term" value="F:ATP hydrolysis activity"/>
    <property type="evidence" value="ECO:0007669"/>
    <property type="project" value="InterPro"/>
</dbReference>
<organism evidence="2 3">
    <name type="scientific">Kipferlia bialata</name>
    <dbReference type="NCBI Taxonomy" id="797122"/>
    <lineage>
        <taxon>Eukaryota</taxon>
        <taxon>Metamonada</taxon>
        <taxon>Carpediemonas-like organisms</taxon>
        <taxon>Kipferlia</taxon>
    </lineage>
</organism>
<dbReference type="EMBL" id="BDIP01010696">
    <property type="protein sequence ID" value="GCA65319.1"/>
    <property type="molecule type" value="Genomic_DNA"/>
</dbReference>
<evidence type="ECO:0000313" key="3">
    <source>
        <dbReference type="Proteomes" id="UP000265618"/>
    </source>
</evidence>
<dbReference type="SUPFAM" id="SSF52540">
    <property type="entry name" value="P-loop containing nucleoside triphosphate hydrolases"/>
    <property type="match status" value="1"/>
</dbReference>
<dbReference type="Gene3D" id="3.40.50.300">
    <property type="entry name" value="P-loop containing nucleotide triphosphate hydrolases"/>
    <property type="match status" value="1"/>
</dbReference>
<keyword evidence="3" id="KW-1185">Reference proteome</keyword>
<dbReference type="InterPro" id="IPR003439">
    <property type="entry name" value="ABC_transporter-like_ATP-bd"/>
</dbReference>
<dbReference type="GO" id="GO:0016020">
    <property type="term" value="C:membrane"/>
    <property type="evidence" value="ECO:0007669"/>
    <property type="project" value="InterPro"/>
</dbReference>
<evidence type="ECO:0000313" key="2">
    <source>
        <dbReference type="EMBL" id="GCA65319.1"/>
    </source>
</evidence>
<protein>
    <submittedName>
        <fullName evidence="2">ABC transporter A, ABCA</fullName>
    </submittedName>
</protein>
<reference evidence="2 3" key="1">
    <citation type="journal article" date="2018" name="PLoS ONE">
        <title>The draft genome of Kipferlia bialata reveals reductive genome evolution in fornicate parasites.</title>
        <authorList>
            <person name="Tanifuji G."/>
            <person name="Takabayashi S."/>
            <person name="Kume K."/>
            <person name="Takagi M."/>
            <person name="Nakayama T."/>
            <person name="Kamikawa R."/>
            <person name="Inagaki Y."/>
            <person name="Hashimoto T."/>
        </authorList>
    </citation>
    <scope>NUCLEOTIDE SEQUENCE [LARGE SCALE GENOMIC DNA]</scope>
    <source>
        <strain evidence="2">NY0173</strain>
    </source>
</reference>
<comment type="caution">
    <text evidence="2">The sequence shown here is derived from an EMBL/GenBank/DDBJ whole genome shotgun (WGS) entry which is preliminary data.</text>
</comment>
<feature type="domain" description="ABC transporter" evidence="1">
    <location>
        <begin position="3"/>
        <end position="91"/>
    </location>
</feature>
<evidence type="ECO:0000259" key="1">
    <source>
        <dbReference type="Pfam" id="PF00005"/>
    </source>
</evidence>
<dbReference type="InterPro" id="IPR026082">
    <property type="entry name" value="ABCA"/>
</dbReference>
<dbReference type="GO" id="GO:0005319">
    <property type="term" value="F:lipid transporter activity"/>
    <property type="evidence" value="ECO:0007669"/>
    <property type="project" value="TreeGrafter"/>
</dbReference>
<dbReference type="AlphaFoldDB" id="A0A391P6A6"/>
<proteinExistence type="predicted"/>
<dbReference type="Proteomes" id="UP000265618">
    <property type="component" value="Unassembled WGS sequence"/>
</dbReference>
<name>A0A391P6A6_9EUKA</name>
<dbReference type="InterPro" id="IPR027417">
    <property type="entry name" value="P-loop_NTPase"/>
</dbReference>
<feature type="non-terminal residue" evidence="2">
    <location>
        <position position="128"/>
    </location>
</feature>
<gene>
    <name evidence="2" type="ORF">KIPB_016847</name>
</gene>
<feature type="non-terminal residue" evidence="2">
    <location>
        <position position="1"/>
    </location>
</feature>
<dbReference type="GO" id="GO:0140359">
    <property type="term" value="F:ABC-type transporter activity"/>
    <property type="evidence" value="ECO:0007669"/>
    <property type="project" value="InterPro"/>
</dbReference>
<dbReference type="GO" id="GO:0005524">
    <property type="term" value="F:ATP binding"/>
    <property type="evidence" value="ECO:0007669"/>
    <property type="project" value="InterPro"/>
</dbReference>
<dbReference type="OrthoDB" id="8061355at2759"/>
<sequence length="128" mass="14296">YIRQFMGMCPQFDVVWGKLSCRDHLLFYARLKGVPRHILRQHVADLLEAVNLTVSADVPAGALSGGMRRRLSVAIALCGRPSIVYLDEPTTGLDPASRRSLWNIILSMRKSRAMLLTTHSMEEADALC</sequence>